<proteinExistence type="predicted"/>
<sequence length="73" mass="8553">MKFYITRKSTFESRSLLLELLRSVFLSKADFLNNLLQKKKPAICRLISVTKYYCISHILLLSQIPHLRILPTS</sequence>
<accession>A0A3Q9I7D8</accession>
<dbReference type="AlphaFoldDB" id="A0A3Q9I7D8"/>
<protein>
    <submittedName>
        <fullName evidence="1">Uncharacterized protein</fullName>
    </submittedName>
</protein>
<organism evidence="1 2">
    <name type="scientific">Paenibacillus lutimineralis</name>
    <dbReference type="NCBI Taxonomy" id="2707005"/>
    <lineage>
        <taxon>Bacteria</taxon>
        <taxon>Bacillati</taxon>
        <taxon>Bacillota</taxon>
        <taxon>Bacilli</taxon>
        <taxon>Bacillales</taxon>
        <taxon>Paenibacillaceae</taxon>
        <taxon>Paenibacillus</taxon>
    </lineage>
</organism>
<dbReference type="EMBL" id="CP034346">
    <property type="protein sequence ID" value="AZS14214.1"/>
    <property type="molecule type" value="Genomic_DNA"/>
</dbReference>
<gene>
    <name evidence="1" type="ORF">EI981_06905</name>
</gene>
<dbReference type="KEGG" id="plut:EI981_06905"/>
<evidence type="ECO:0000313" key="2">
    <source>
        <dbReference type="Proteomes" id="UP000270678"/>
    </source>
</evidence>
<evidence type="ECO:0000313" key="1">
    <source>
        <dbReference type="EMBL" id="AZS14214.1"/>
    </source>
</evidence>
<keyword evidence="2" id="KW-1185">Reference proteome</keyword>
<name>A0A3Q9I7D8_9BACL</name>
<dbReference type="Proteomes" id="UP000270678">
    <property type="component" value="Chromosome"/>
</dbReference>
<reference evidence="2" key="1">
    <citation type="submission" date="2018-12" db="EMBL/GenBank/DDBJ databases">
        <title>Complete genome sequence of Paenibacillus sp. MBLB1234.</title>
        <authorList>
            <person name="Nam Y.-D."/>
            <person name="Kang J."/>
            <person name="Chung W.-H."/>
            <person name="Park Y.S."/>
        </authorList>
    </citation>
    <scope>NUCLEOTIDE SEQUENCE [LARGE SCALE GENOMIC DNA]</scope>
    <source>
        <strain evidence="2">MBLB1234</strain>
    </source>
</reference>